<feature type="domain" description="THIF-type NAD/FAD binding fold" evidence="1">
    <location>
        <begin position="339"/>
        <end position="564"/>
    </location>
</feature>
<dbReference type="RefSeq" id="WP_148065160.1">
    <property type="nucleotide sequence ID" value="NZ_VRYZ01000006.1"/>
</dbReference>
<dbReference type="PANTHER" id="PTHR43267">
    <property type="entry name" value="TRNA THREONYLCARBAMOYLADENOSINE DEHYDRATASE"/>
    <property type="match status" value="1"/>
</dbReference>
<evidence type="ECO:0000259" key="2">
    <source>
        <dbReference type="Pfam" id="PF14461"/>
    </source>
</evidence>
<evidence type="ECO:0000313" key="3">
    <source>
        <dbReference type="EMBL" id="TXS90635.1"/>
    </source>
</evidence>
<keyword evidence="4" id="KW-1185">Reference proteome</keyword>
<dbReference type="EMBL" id="VRYZ01000006">
    <property type="protein sequence ID" value="TXS90635.1"/>
    <property type="molecule type" value="Genomic_DNA"/>
</dbReference>
<protein>
    <submittedName>
        <fullName evidence="3">Uncharacterized protein</fullName>
    </submittedName>
</protein>
<gene>
    <name evidence="3" type="ORF">FVW59_14985</name>
</gene>
<dbReference type="AlphaFoldDB" id="A0A5C8ZQM1"/>
<dbReference type="OrthoDB" id="891532at2"/>
<reference evidence="3 4" key="1">
    <citation type="submission" date="2019-08" db="EMBL/GenBank/DDBJ databases">
        <title>Parahaliea maris sp. nov., isolated from the surface seawater.</title>
        <authorList>
            <person name="Liu Y."/>
        </authorList>
    </citation>
    <scope>NUCLEOTIDE SEQUENCE [LARGE SCALE GENOMIC DNA]</scope>
    <source>
        <strain evidence="3 4">S2-26</strain>
    </source>
</reference>
<dbReference type="Proteomes" id="UP000321933">
    <property type="component" value="Unassembled WGS sequence"/>
</dbReference>
<sequence>MSGSENQTLEIIHYALAEAGFKRCASTKGNIYENTITKSNIDFAIRVHIEDPYFVKKPLILLVDRPDGLPTLLPHIFFEKALCYLDDRGVEFDRYNPRYNVLVMLTALDALLEQLVSDEESLQAELRRELPAYWQRGCSDPVFMAANGDCFIYELFRRSNLDGELVDEIVLADSTVAAKSWRKKRMSTDTTILTGPGFIFDLPHDISIPSKEWPPDSISKLDQWLDQDNAASARHRLLNTLYMCLAKNESCFILFQLHKMLFGGLVSYSTPATKLAIRRSFKATQPGKRGKSKPLLPGAKRISSLISRLDKLEKGSSFLRFSVNDARVSTISNRNSTTEKSLSSLRIVVVGCGTLGGYTASLLCQSGAGSNGGRIELYDSDQLTTENLSRHILGISYVGENKARALEHYISHQSAGDISIQSHKCNLSADQIDSISQNFDLIVDTTGDISFSTSFCHQMHRCDYPTPVVYGWIDAGGLAARTLLDVCNSNRACYGCLKTRSTEGITSERFKLFKAGATLPEWRPRPCGLGGYMPFSSQAPATAAGLILNQCLDWVNGSPSPHFRHISLDARVCETKDADIRPLLDCPCCRIE</sequence>
<dbReference type="Pfam" id="PF00899">
    <property type="entry name" value="ThiF"/>
    <property type="match status" value="1"/>
</dbReference>
<comment type="caution">
    <text evidence="3">The sequence shown here is derived from an EMBL/GenBank/DDBJ whole genome shotgun (WGS) entry which is preliminary data.</text>
</comment>
<dbReference type="GO" id="GO:0008641">
    <property type="term" value="F:ubiquitin-like modifier activating enzyme activity"/>
    <property type="evidence" value="ECO:0007669"/>
    <property type="project" value="InterPro"/>
</dbReference>
<dbReference type="Pfam" id="PF14461">
    <property type="entry name" value="Prok-E2_B"/>
    <property type="match status" value="1"/>
</dbReference>
<dbReference type="GO" id="GO:0061504">
    <property type="term" value="P:cyclic threonylcarbamoyladenosine biosynthetic process"/>
    <property type="evidence" value="ECO:0007669"/>
    <property type="project" value="TreeGrafter"/>
</dbReference>
<name>A0A5C8ZQM1_9GAMM</name>
<dbReference type="InterPro" id="IPR035985">
    <property type="entry name" value="Ubiquitin-activating_enz"/>
</dbReference>
<dbReference type="Gene3D" id="3.40.50.720">
    <property type="entry name" value="NAD(P)-binding Rossmann-like Domain"/>
    <property type="match status" value="1"/>
</dbReference>
<dbReference type="InterPro" id="IPR032701">
    <property type="entry name" value="Prok-E2_B_dom"/>
</dbReference>
<accession>A0A5C8ZQM1</accession>
<dbReference type="InterPro" id="IPR045886">
    <property type="entry name" value="ThiF/MoeB/HesA"/>
</dbReference>
<proteinExistence type="predicted"/>
<organism evidence="3 4">
    <name type="scientific">Parahaliea aestuarii</name>
    <dbReference type="NCBI Taxonomy" id="1852021"/>
    <lineage>
        <taxon>Bacteria</taxon>
        <taxon>Pseudomonadati</taxon>
        <taxon>Pseudomonadota</taxon>
        <taxon>Gammaproteobacteria</taxon>
        <taxon>Cellvibrionales</taxon>
        <taxon>Halieaceae</taxon>
        <taxon>Parahaliea</taxon>
    </lineage>
</organism>
<dbReference type="SUPFAM" id="SSF69572">
    <property type="entry name" value="Activating enzymes of the ubiquitin-like proteins"/>
    <property type="match status" value="1"/>
</dbReference>
<dbReference type="PANTHER" id="PTHR43267:SF1">
    <property type="entry name" value="TRNA THREONYLCARBAMOYLADENOSINE DEHYDRATASE"/>
    <property type="match status" value="1"/>
</dbReference>
<dbReference type="InterPro" id="IPR000594">
    <property type="entry name" value="ThiF_NAD_FAD-bd"/>
</dbReference>
<feature type="domain" description="Prokaryotic E2 family B" evidence="2">
    <location>
        <begin position="24"/>
        <end position="136"/>
    </location>
</feature>
<evidence type="ECO:0000313" key="4">
    <source>
        <dbReference type="Proteomes" id="UP000321933"/>
    </source>
</evidence>
<evidence type="ECO:0000259" key="1">
    <source>
        <dbReference type="Pfam" id="PF00899"/>
    </source>
</evidence>
<dbReference type="GO" id="GO:0061503">
    <property type="term" value="F:tRNA threonylcarbamoyladenosine dehydratase"/>
    <property type="evidence" value="ECO:0007669"/>
    <property type="project" value="TreeGrafter"/>
</dbReference>